<evidence type="ECO:0000313" key="3">
    <source>
        <dbReference type="Proteomes" id="UP001597046"/>
    </source>
</evidence>
<proteinExistence type="predicted"/>
<dbReference type="Gene3D" id="3.50.50.60">
    <property type="entry name" value="FAD/NAD(P)-binding domain"/>
    <property type="match status" value="1"/>
</dbReference>
<reference evidence="3" key="1">
    <citation type="journal article" date="2019" name="Int. J. Syst. Evol. Microbiol.">
        <title>The Global Catalogue of Microorganisms (GCM) 10K type strain sequencing project: providing services to taxonomists for standard genome sequencing and annotation.</title>
        <authorList>
            <consortium name="The Broad Institute Genomics Platform"/>
            <consortium name="The Broad Institute Genome Sequencing Center for Infectious Disease"/>
            <person name="Wu L."/>
            <person name="Ma J."/>
        </authorList>
    </citation>
    <scope>NUCLEOTIDE SEQUENCE [LARGE SCALE GENOMIC DNA]</scope>
    <source>
        <strain evidence="3">CCUG 57508</strain>
    </source>
</reference>
<keyword evidence="2" id="KW-0560">Oxidoreductase</keyword>
<comment type="caution">
    <text evidence="2">The sequence shown here is derived from an EMBL/GenBank/DDBJ whole genome shotgun (WGS) entry which is preliminary data.</text>
</comment>
<dbReference type="Gene3D" id="3.30.9.10">
    <property type="entry name" value="D-Amino Acid Oxidase, subunit A, domain 2"/>
    <property type="match status" value="1"/>
</dbReference>
<dbReference type="EC" id="1.-.-.-" evidence="2"/>
<dbReference type="RefSeq" id="WP_386052129.1">
    <property type="nucleotide sequence ID" value="NZ_JBHTKH010000004.1"/>
</dbReference>
<dbReference type="InterPro" id="IPR036188">
    <property type="entry name" value="FAD/NAD-bd_sf"/>
</dbReference>
<dbReference type="GO" id="GO:0016491">
    <property type="term" value="F:oxidoreductase activity"/>
    <property type="evidence" value="ECO:0007669"/>
    <property type="project" value="UniProtKB-KW"/>
</dbReference>
<dbReference type="Pfam" id="PF01266">
    <property type="entry name" value="DAO"/>
    <property type="match status" value="1"/>
</dbReference>
<evidence type="ECO:0000313" key="2">
    <source>
        <dbReference type="EMBL" id="MFD1054225.1"/>
    </source>
</evidence>
<dbReference type="SUPFAM" id="SSF51905">
    <property type="entry name" value="FAD/NAD(P)-binding domain"/>
    <property type="match status" value="1"/>
</dbReference>
<accession>A0ABW3MUF4</accession>
<sequence>MPPALPPSRTTSGYRGLSLWHDTIDDIEPRASLGADTEVDVAIVGAGYTGLWTAYHLVATDPTIRVAVIEKEVAGFGASGRNGGWCSALFPTSLKRMAAERGRDAAVRMQRRLHQTVADIGAVTDAEGIDCHFDQGGYLSVARNPAQLERIREEAADHRAWGFGEEDHRLLDAHEVTAVASVADALGGSFTPHCAAIHPARLVRGLADAVERRGVVIHERTSAVDVRSRRVVTPHGTVRAEHVVLATEGYTPTVAGRRRAIAPIYSLMTATEPLPDEVWAQIGLEGRATFADNRHLTIYGQRTRDGRIAFGGRGAPYHYASKVSPLYDRDERVHASLRRILVELFPVLDGVTFTHSWGGNLGVPRDWFPSVRHDRHTGLAFAGGYVGDGVATSALAGRTLAAMISGDDPEELSTLPWAGRTSRDWEPEPLRWIGVNAVTALMTSADWSERRTGRPSRAASAFWTAIGQ</sequence>
<feature type="domain" description="FAD dependent oxidoreductase" evidence="1">
    <location>
        <begin position="40"/>
        <end position="403"/>
    </location>
</feature>
<name>A0ABW3MUF4_9MICO</name>
<dbReference type="InterPro" id="IPR006076">
    <property type="entry name" value="FAD-dep_OxRdtase"/>
</dbReference>
<protein>
    <submittedName>
        <fullName evidence="2">NAD(P)/FAD-dependent oxidoreductase</fullName>
        <ecNumber evidence="2">1.-.-.-</ecNumber>
    </submittedName>
</protein>
<dbReference type="PANTHER" id="PTHR13847:SF285">
    <property type="entry name" value="FAD DEPENDENT OXIDOREDUCTASE DOMAIN-CONTAINING PROTEIN"/>
    <property type="match status" value="1"/>
</dbReference>
<dbReference type="Proteomes" id="UP001597046">
    <property type="component" value="Unassembled WGS sequence"/>
</dbReference>
<gene>
    <name evidence="2" type="ORF">ACFQ2V_07900</name>
</gene>
<evidence type="ECO:0000259" key="1">
    <source>
        <dbReference type="Pfam" id="PF01266"/>
    </source>
</evidence>
<keyword evidence="3" id="KW-1185">Reference proteome</keyword>
<organism evidence="2 3">
    <name type="scientific">Terrabacter terrigena</name>
    <dbReference type="NCBI Taxonomy" id="574718"/>
    <lineage>
        <taxon>Bacteria</taxon>
        <taxon>Bacillati</taxon>
        <taxon>Actinomycetota</taxon>
        <taxon>Actinomycetes</taxon>
        <taxon>Micrococcales</taxon>
        <taxon>Intrasporangiaceae</taxon>
        <taxon>Terrabacter</taxon>
    </lineage>
</organism>
<dbReference type="PANTHER" id="PTHR13847">
    <property type="entry name" value="SARCOSINE DEHYDROGENASE-RELATED"/>
    <property type="match status" value="1"/>
</dbReference>
<dbReference type="EMBL" id="JBHTKH010000004">
    <property type="protein sequence ID" value="MFD1054225.1"/>
    <property type="molecule type" value="Genomic_DNA"/>
</dbReference>